<evidence type="ECO:0000313" key="7">
    <source>
        <dbReference type="EMBL" id="KUK90417.1"/>
    </source>
</evidence>
<dbReference type="GO" id="GO:0003824">
    <property type="term" value="F:catalytic activity"/>
    <property type="evidence" value="ECO:0007669"/>
    <property type="project" value="UniProtKB-ARBA"/>
</dbReference>
<dbReference type="SFLD" id="SFLDS00003">
    <property type="entry name" value="Haloacid_Dehalogenase"/>
    <property type="match status" value="1"/>
</dbReference>
<evidence type="ECO:0000256" key="3">
    <source>
        <dbReference type="ARBA" id="ARBA00022723"/>
    </source>
</evidence>
<dbReference type="GO" id="GO:0046872">
    <property type="term" value="F:metal ion binding"/>
    <property type="evidence" value="ECO:0007669"/>
    <property type="project" value="UniProtKB-KW"/>
</dbReference>
<dbReference type="NCBIfam" id="TIGR01509">
    <property type="entry name" value="HAD-SF-IA-v3"/>
    <property type="match status" value="1"/>
</dbReference>
<dbReference type="Gene3D" id="3.40.50.1000">
    <property type="entry name" value="HAD superfamily/HAD-like"/>
    <property type="match status" value="1"/>
</dbReference>
<keyword evidence="3" id="KW-0479">Metal-binding</keyword>
<name>A0A124G1F5_9BACT</name>
<dbReference type="Gene3D" id="1.10.150.240">
    <property type="entry name" value="Putative phosphatase, domain 2"/>
    <property type="match status" value="1"/>
</dbReference>
<evidence type="ECO:0000313" key="9">
    <source>
        <dbReference type="Proteomes" id="UP000264215"/>
    </source>
</evidence>
<reference evidence="7" key="1">
    <citation type="journal article" date="2015" name="MBio">
        <title>Genome-resolved metagenomic analysis reveals roles for candidate phyla and other microbial community members in biogeochemical transformations in oil reservoirs.</title>
        <authorList>
            <person name="Hu P."/>
            <person name="Tom L."/>
            <person name="Singh A."/>
            <person name="Thomas B.C."/>
            <person name="Baker B.J."/>
            <person name="Piceno Y.M."/>
            <person name="Andersen G.L."/>
            <person name="Banfield J.F."/>
        </authorList>
    </citation>
    <scope>NUCLEOTIDE SEQUENCE [LARGE SCALE GENOMIC DNA]</scope>
    <source>
        <strain evidence="7">46_70</strain>
    </source>
</reference>
<gene>
    <name evidence="6" type="ORF">DIT26_06475</name>
    <name evidence="7" type="ORF">XE02_0547</name>
</gene>
<comment type="cofactor">
    <cofactor evidence="1">
        <name>Mg(2+)</name>
        <dbReference type="ChEBI" id="CHEBI:18420"/>
    </cofactor>
</comment>
<dbReference type="AlphaFoldDB" id="A0A124G1F5"/>
<reference evidence="8" key="2">
    <citation type="journal article" date="2015" name="MBio">
        <title>Genome-Resolved Metagenomic Analysis Reveals Roles for Candidate Phyla and Other Microbial Community Members in Biogeochemical Transformations in Oil Reservoirs.</title>
        <authorList>
            <person name="Hu P."/>
            <person name="Tom L."/>
            <person name="Singh A."/>
            <person name="Thomas B.C."/>
            <person name="Baker B.J."/>
            <person name="Piceno Y.M."/>
            <person name="Andersen G.L."/>
            <person name="Banfield J.F."/>
        </authorList>
    </citation>
    <scope>NUCLEOTIDE SEQUENCE [LARGE SCALE GENOMIC DNA]</scope>
</reference>
<evidence type="ECO:0000256" key="2">
    <source>
        <dbReference type="ARBA" id="ARBA00006171"/>
    </source>
</evidence>
<sequence>MIKAAIFDMDGVIIDSEKIYRRACTELVDELGGKISVELFERQMGLKMSETQKVVVQTAGLEIEPEEFGKRYMERYLELARETLVPNPGLVNLLDFLSEKVELAIASSTEKAAVEELMKRIGVLDYFEIIVGGDEVDESKPSPMIYLKASELLGVNPEECIVIEDSPNGIKSGIGAGMEVLGVRHGENAHLDLSASSHVFDDLYGVKEYLETVLNGNA</sequence>
<dbReference type="InterPro" id="IPR036412">
    <property type="entry name" value="HAD-like_sf"/>
</dbReference>
<evidence type="ECO:0000313" key="8">
    <source>
        <dbReference type="Proteomes" id="UP000055014"/>
    </source>
</evidence>
<dbReference type="InterPro" id="IPR051600">
    <property type="entry name" value="Beta-PGM-like"/>
</dbReference>
<evidence type="ECO:0000256" key="5">
    <source>
        <dbReference type="ARBA" id="ARBA00023277"/>
    </source>
</evidence>
<dbReference type="SFLD" id="SFLDG01129">
    <property type="entry name" value="C1.5:_HAD__Beta-PGM__Phosphata"/>
    <property type="match status" value="1"/>
</dbReference>
<dbReference type="InterPro" id="IPR023214">
    <property type="entry name" value="HAD_sf"/>
</dbReference>
<dbReference type="InterPro" id="IPR006439">
    <property type="entry name" value="HAD-SF_hydro_IA"/>
</dbReference>
<proteinExistence type="inferred from homology"/>
<protein>
    <submittedName>
        <fullName evidence="6">HAD family phosphatase</fullName>
    </submittedName>
    <submittedName>
        <fullName evidence="7">Haloacid dehalogenase superfamily enzyme, subfamily IA</fullName>
    </submittedName>
</protein>
<dbReference type="InterPro" id="IPR041492">
    <property type="entry name" value="HAD_2"/>
</dbReference>
<dbReference type="Pfam" id="PF13419">
    <property type="entry name" value="HAD_2"/>
    <property type="match status" value="1"/>
</dbReference>
<evidence type="ECO:0000256" key="4">
    <source>
        <dbReference type="ARBA" id="ARBA00022842"/>
    </source>
</evidence>
<reference evidence="6 9" key="3">
    <citation type="journal article" date="2018" name="Nat. Biotechnol.">
        <title>A standardized bacterial taxonomy based on genome phylogeny substantially revises the tree of life.</title>
        <authorList>
            <person name="Parks D.H."/>
            <person name="Chuvochina M."/>
            <person name="Waite D.W."/>
            <person name="Rinke C."/>
            <person name="Skarshewski A."/>
            <person name="Chaumeil P.A."/>
            <person name="Hugenholtz P."/>
        </authorList>
    </citation>
    <scope>NUCLEOTIDE SEQUENCE [LARGE SCALE GENOMIC DNA]</scope>
    <source>
        <strain evidence="6">UBA9905</strain>
    </source>
</reference>
<comment type="similarity">
    <text evidence="2">Belongs to the HAD-like hydrolase superfamily. CbbY/CbbZ/Gph/YieH family.</text>
</comment>
<dbReference type="SFLD" id="SFLDG01135">
    <property type="entry name" value="C1.5.6:_HAD__Beta-PGM__Phospha"/>
    <property type="match status" value="1"/>
</dbReference>
<accession>A0A124G1F5</accession>
<dbReference type="Proteomes" id="UP000264215">
    <property type="component" value="Unassembled WGS sequence"/>
</dbReference>
<dbReference type="PATRIC" id="fig|1236046.5.peg.6"/>
<evidence type="ECO:0000313" key="6">
    <source>
        <dbReference type="EMBL" id="HCO70204.1"/>
    </source>
</evidence>
<evidence type="ECO:0000256" key="1">
    <source>
        <dbReference type="ARBA" id="ARBA00001946"/>
    </source>
</evidence>
<dbReference type="PANTHER" id="PTHR46193:SF18">
    <property type="entry name" value="HEXITOL PHOSPHATASE B"/>
    <property type="match status" value="1"/>
</dbReference>
<dbReference type="PRINTS" id="PR00413">
    <property type="entry name" value="HADHALOGNASE"/>
</dbReference>
<dbReference type="PANTHER" id="PTHR46193">
    <property type="entry name" value="6-PHOSPHOGLUCONATE PHOSPHATASE"/>
    <property type="match status" value="1"/>
</dbReference>
<organism evidence="7 8">
    <name type="scientific">Mesotoga infera</name>
    <dbReference type="NCBI Taxonomy" id="1236046"/>
    <lineage>
        <taxon>Bacteria</taxon>
        <taxon>Thermotogati</taxon>
        <taxon>Thermotogota</taxon>
        <taxon>Thermotogae</taxon>
        <taxon>Kosmotogales</taxon>
        <taxon>Kosmotogaceae</taxon>
        <taxon>Mesotoga</taxon>
    </lineage>
</organism>
<dbReference type="InterPro" id="IPR023198">
    <property type="entry name" value="PGP-like_dom2"/>
</dbReference>
<dbReference type="EMBL" id="LGGW01000035">
    <property type="protein sequence ID" value="KUK90417.1"/>
    <property type="molecule type" value="Genomic_DNA"/>
</dbReference>
<dbReference type="EMBL" id="DQBS01000148">
    <property type="protein sequence ID" value="HCO70204.1"/>
    <property type="molecule type" value="Genomic_DNA"/>
</dbReference>
<dbReference type="NCBIfam" id="TIGR01549">
    <property type="entry name" value="HAD-SF-IA-v1"/>
    <property type="match status" value="1"/>
</dbReference>
<dbReference type="SUPFAM" id="SSF56784">
    <property type="entry name" value="HAD-like"/>
    <property type="match status" value="1"/>
</dbReference>
<keyword evidence="5" id="KW-0119">Carbohydrate metabolism</keyword>
<keyword evidence="4" id="KW-0460">Magnesium</keyword>
<dbReference type="Proteomes" id="UP000055014">
    <property type="component" value="Unassembled WGS sequence"/>
</dbReference>
<comment type="caution">
    <text evidence="7">The sequence shown here is derived from an EMBL/GenBank/DDBJ whole genome shotgun (WGS) entry which is preliminary data.</text>
</comment>